<dbReference type="PANTHER" id="PTHR36863:SF1">
    <property type="entry name" value="SHIELDIN COMPLEX SUBUNIT 1"/>
    <property type="match status" value="1"/>
</dbReference>
<dbReference type="EMBL" id="OW240913">
    <property type="protein sequence ID" value="CAH2255306.1"/>
    <property type="molecule type" value="Genomic_DNA"/>
</dbReference>
<accession>A0AAD1VWV6</accession>
<evidence type="ECO:0000313" key="3">
    <source>
        <dbReference type="Proteomes" id="UP001295444"/>
    </source>
</evidence>
<dbReference type="InterPro" id="IPR027821">
    <property type="entry name" value="SHLD1"/>
</dbReference>
<dbReference type="GO" id="GO:2001032">
    <property type="term" value="P:regulation of double-strand break repair via nonhomologous end joining"/>
    <property type="evidence" value="ECO:0007669"/>
    <property type="project" value="InterPro"/>
</dbReference>
<dbReference type="Pfam" id="PF15021">
    <property type="entry name" value="SHLD1_C"/>
    <property type="match status" value="1"/>
</dbReference>
<organism evidence="2 3">
    <name type="scientific">Pelobates cultripes</name>
    <name type="common">Western spadefoot toad</name>
    <dbReference type="NCBI Taxonomy" id="61616"/>
    <lineage>
        <taxon>Eukaryota</taxon>
        <taxon>Metazoa</taxon>
        <taxon>Chordata</taxon>
        <taxon>Craniata</taxon>
        <taxon>Vertebrata</taxon>
        <taxon>Euteleostomi</taxon>
        <taxon>Amphibia</taxon>
        <taxon>Batrachia</taxon>
        <taxon>Anura</taxon>
        <taxon>Pelobatoidea</taxon>
        <taxon>Pelobatidae</taxon>
        <taxon>Pelobates</taxon>
    </lineage>
</organism>
<evidence type="ECO:0000259" key="1">
    <source>
        <dbReference type="Pfam" id="PF15021"/>
    </source>
</evidence>
<keyword evidence="3" id="KW-1185">Reference proteome</keyword>
<dbReference type="Proteomes" id="UP001295444">
    <property type="component" value="Chromosome 02"/>
</dbReference>
<sequence>MSHGELRETQVVTHIRYTGMEGSGTAQSIGSESSSVLDLSWTYDISDALQHEHCKDTCADSFPSIFSSTSSGQVEEDADSSTLKCKETVADDDSQFRKTMDSFYELNCQDKCNQKEVTVSQQLSAKISDLRVKNHLYALRSFQMARVILNRDGTNVLRNPSKDTPFSSQNDEQLIVNKLHIPGISEDVANFIIHNNKT</sequence>
<name>A0AAD1VWV6_PELCU</name>
<dbReference type="AlphaFoldDB" id="A0AAD1VWV6"/>
<proteinExistence type="predicted"/>
<protein>
    <recommendedName>
        <fullName evidence="1">Shieldin complex subunit 1 C-terminal domain-containing protein</fullName>
    </recommendedName>
</protein>
<gene>
    <name evidence="2" type="ORF">PECUL_23A045108</name>
</gene>
<dbReference type="InterPro" id="IPR053898">
    <property type="entry name" value="SHLD1_C"/>
</dbReference>
<reference evidence="2" key="1">
    <citation type="submission" date="2022-03" db="EMBL/GenBank/DDBJ databases">
        <authorList>
            <person name="Alioto T."/>
            <person name="Alioto T."/>
            <person name="Gomez Garrido J."/>
        </authorList>
    </citation>
    <scope>NUCLEOTIDE SEQUENCE</scope>
</reference>
<dbReference type="PANTHER" id="PTHR36863">
    <property type="entry name" value="SHIELDIN COMPLEX SUBUNIT 1"/>
    <property type="match status" value="1"/>
</dbReference>
<evidence type="ECO:0000313" key="2">
    <source>
        <dbReference type="EMBL" id="CAH2255306.1"/>
    </source>
</evidence>
<feature type="domain" description="Shieldin complex subunit 1 C-terminal" evidence="1">
    <location>
        <begin position="90"/>
        <end position="197"/>
    </location>
</feature>